<dbReference type="PANTHER" id="PTHR30582">
    <property type="entry name" value="L,D-TRANSPEPTIDASE"/>
    <property type="match status" value="1"/>
</dbReference>
<comment type="pathway">
    <text evidence="1 6">Cell wall biogenesis; peptidoglycan biosynthesis.</text>
</comment>
<dbReference type="InterPro" id="IPR050979">
    <property type="entry name" value="LD-transpeptidase"/>
</dbReference>
<feature type="signal peptide" evidence="8">
    <location>
        <begin position="1"/>
        <end position="22"/>
    </location>
</feature>
<evidence type="ECO:0000256" key="6">
    <source>
        <dbReference type="PROSITE-ProRule" id="PRU01373"/>
    </source>
</evidence>
<evidence type="ECO:0000313" key="11">
    <source>
        <dbReference type="Proteomes" id="UP001164693"/>
    </source>
</evidence>
<protein>
    <submittedName>
        <fullName evidence="10">L,D-transpeptidase</fullName>
    </submittedName>
</protein>
<sequence>MAKWLGAVAVLAAALAAGCATGHVARHVTNAGGNAAANSPVADSTLHTVPGAPASAERPAPTKAPEPNHCARNKARQLVLVSIRAQHAWLCARSRTVYSTAVTTGMSGPDTRTPTGKYTIQSRNKNSVLTLSNGDRYNVKYWIPFDAPLFGFHDSSWQHFPYGSAQYKTDGSHGCVHMPLAAMKFLYGWARVGANVDIRA</sequence>
<keyword evidence="8" id="KW-0732">Signal</keyword>
<feature type="active site" description="Nucleophile" evidence="6">
    <location>
        <position position="175"/>
    </location>
</feature>
<feature type="active site" description="Proton donor/acceptor" evidence="6">
    <location>
        <position position="153"/>
    </location>
</feature>
<dbReference type="RefSeq" id="WP_269443353.1">
    <property type="nucleotide sequence ID" value="NZ_CP097463.1"/>
</dbReference>
<keyword evidence="11" id="KW-1185">Reference proteome</keyword>
<organism evidence="10 11">
    <name type="scientific">Jatrophihabitans cynanchi</name>
    <dbReference type="NCBI Taxonomy" id="2944128"/>
    <lineage>
        <taxon>Bacteria</taxon>
        <taxon>Bacillati</taxon>
        <taxon>Actinomycetota</taxon>
        <taxon>Actinomycetes</taxon>
        <taxon>Jatrophihabitantales</taxon>
        <taxon>Jatrophihabitantaceae</taxon>
        <taxon>Jatrophihabitans</taxon>
    </lineage>
</organism>
<evidence type="ECO:0000256" key="1">
    <source>
        <dbReference type="ARBA" id="ARBA00004752"/>
    </source>
</evidence>
<dbReference type="PANTHER" id="PTHR30582:SF2">
    <property type="entry name" value="L,D-TRANSPEPTIDASE YCIB-RELATED"/>
    <property type="match status" value="1"/>
</dbReference>
<evidence type="ECO:0000313" key="10">
    <source>
        <dbReference type="EMBL" id="WAX56818.1"/>
    </source>
</evidence>
<dbReference type="PROSITE" id="PS51257">
    <property type="entry name" value="PROKAR_LIPOPROTEIN"/>
    <property type="match status" value="1"/>
</dbReference>
<evidence type="ECO:0000256" key="8">
    <source>
        <dbReference type="SAM" id="SignalP"/>
    </source>
</evidence>
<keyword evidence="5 6" id="KW-0961">Cell wall biogenesis/degradation</keyword>
<keyword evidence="2" id="KW-0808">Transferase</keyword>
<reference evidence="10" key="1">
    <citation type="submission" date="2022-05" db="EMBL/GenBank/DDBJ databases">
        <title>Jatrophihabitans sp. SB3-54 whole genome sequence.</title>
        <authorList>
            <person name="Suh M.K."/>
            <person name="Eom M.K."/>
            <person name="Kim J.S."/>
            <person name="Kim H.S."/>
            <person name="Do H.E."/>
            <person name="Shin Y.K."/>
            <person name="Lee J.-S."/>
        </authorList>
    </citation>
    <scope>NUCLEOTIDE SEQUENCE</scope>
    <source>
        <strain evidence="10">SB3-54</strain>
    </source>
</reference>
<dbReference type="Gene3D" id="2.40.440.10">
    <property type="entry name" value="L,D-transpeptidase catalytic domain-like"/>
    <property type="match status" value="1"/>
</dbReference>
<dbReference type="InterPro" id="IPR038063">
    <property type="entry name" value="Transpep_catalytic_dom"/>
</dbReference>
<evidence type="ECO:0000256" key="7">
    <source>
        <dbReference type="SAM" id="MobiDB-lite"/>
    </source>
</evidence>
<gene>
    <name evidence="10" type="ORF">M6B22_20170</name>
</gene>
<evidence type="ECO:0000256" key="2">
    <source>
        <dbReference type="ARBA" id="ARBA00022679"/>
    </source>
</evidence>
<evidence type="ECO:0000256" key="4">
    <source>
        <dbReference type="ARBA" id="ARBA00022984"/>
    </source>
</evidence>
<feature type="chain" id="PRO_5045779786" evidence="8">
    <location>
        <begin position="23"/>
        <end position="200"/>
    </location>
</feature>
<dbReference type="InterPro" id="IPR005490">
    <property type="entry name" value="LD_TPept_cat_dom"/>
</dbReference>
<evidence type="ECO:0000259" key="9">
    <source>
        <dbReference type="PROSITE" id="PS52029"/>
    </source>
</evidence>
<evidence type="ECO:0000256" key="5">
    <source>
        <dbReference type="ARBA" id="ARBA00023316"/>
    </source>
</evidence>
<keyword evidence="4 6" id="KW-0573">Peptidoglycan synthesis</keyword>
<keyword evidence="3 6" id="KW-0133">Cell shape</keyword>
<accession>A0ABY7JYS2</accession>
<name>A0ABY7JYS2_9ACTN</name>
<dbReference type="Proteomes" id="UP001164693">
    <property type="component" value="Chromosome"/>
</dbReference>
<feature type="domain" description="L,D-TPase catalytic" evidence="9">
    <location>
        <begin position="77"/>
        <end position="199"/>
    </location>
</feature>
<proteinExistence type="predicted"/>
<dbReference type="CDD" id="cd16913">
    <property type="entry name" value="YkuD_like"/>
    <property type="match status" value="1"/>
</dbReference>
<dbReference type="SUPFAM" id="SSF141523">
    <property type="entry name" value="L,D-transpeptidase catalytic domain-like"/>
    <property type="match status" value="1"/>
</dbReference>
<dbReference type="Pfam" id="PF03734">
    <property type="entry name" value="YkuD"/>
    <property type="match status" value="1"/>
</dbReference>
<feature type="region of interest" description="Disordered" evidence="7">
    <location>
        <begin position="39"/>
        <end position="67"/>
    </location>
</feature>
<dbReference type="EMBL" id="CP097463">
    <property type="protein sequence ID" value="WAX56818.1"/>
    <property type="molecule type" value="Genomic_DNA"/>
</dbReference>
<evidence type="ECO:0000256" key="3">
    <source>
        <dbReference type="ARBA" id="ARBA00022960"/>
    </source>
</evidence>
<dbReference type="PROSITE" id="PS52029">
    <property type="entry name" value="LD_TPASE"/>
    <property type="match status" value="1"/>
</dbReference>